<dbReference type="EMBL" id="NCKV01012964">
    <property type="protein sequence ID" value="RWS21272.1"/>
    <property type="molecule type" value="Genomic_DNA"/>
</dbReference>
<dbReference type="VEuPathDB" id="VectorBase:LDEU010767"/>
<dbReference type="AlphaFoldDB" id="A0A443S165"/>
<proteinExistence type="predicted"/>
<name>A0A443S165_9ACAR</name>
<evidence type="ECO:0000313" key="1">
    <source>
        <dbReference type="EMBL" id="RWS21272.1"/>
    </source>
</evidence>
<evidence type="ECO:0000313" key="2">
    <source>
        <dbReference type="Proteomes" id="UP000288716"/>
    </source>
</evidence>
<reference evidence="1 2" key="1">
    <citation type="journal article" date="2018" name="Gigascience">
        <title>Genomes of trombidid mites reveal novel predicted allergens and laterally-transferred genes associated with secondary metabolism.</title>
        <authorList>
            <person name="Dong X."/>
            <person name="Chaisiri K."/>
            <person name="Xia D."/>
            <person name="Armstrong S.D."/>
            <person name="Fang Y."/>
            <person name="Donnelly M.J."/>
            <person name="Kadowaki T."/>
            <person name="McGarry J.W."/>
            <person name="Darby A.C."/>
            <person name="Makepeace B.L."/>
        </authorList>
    </citation>
    <scope>NUCLEOTIDE SEQUENCE [LARGE SCALE GENOMIC DNA]</scope>
    <source>
        <strain evidence="1">UoL-UT</strain>
    </source>
</reference>
<keyword evidence="2" id="KW-1185">Reference proteome</keyword>
<comment type="caution">
    <text evidence="1">The sequence shown here is derived from an EMBL/GenBank/DDBJ whole genome shotgun (WGS) entry which is preliminary data.</text>
</comment>
<protein>
    <submittedName>
        <fullName evidence="1">Uncharacterized protein</fullName>
    </submittedName>
</protein>
<organism evidence="1 2">
    <name type="scientific">Leptotrombidium deliense</name>
    <dbReference type="NCBI Taxonomy" id="299467"/>
    <lineage>
        <taxon>Eukaryota</taxon>
        <taxon>Metazoa</taxon>
        <taxon>Ecdysozoa</taxon>
        <taxon>Arthropoda</taxon>
        <taxon>Chelicerata</taxon>
        <taxon>Arachnida</taxon>
        <taxon>Acari</taxon>
        <taxon>Acariformes</taxon>
        <taxon>Trombidiformes</taxon>
        <taxon>Prostigmata</taxon>
        <taxon>Anystina</taxon>
        <taxon>Parasitengona</taxon>
        <taxon>Trombiculoidea</taxon>
        <taxon>Trombiculidae</taxon>
        <taxon>Leptotrombidium</taxon>
    </lineage>
</organism>
<accession>A0A443S165</accession>
<gene>
    <name evidence="1" type="ORF">B4U80_07802</name>
</gene>
<dbReference type="Proteomes" id="UP000288716">
    <property type="component" value="Unassembled WGS sequence"/>
</dbReference>
<sequence length="72" mass="8152">MALGLIDVNYIDQLWIEINNQRPQNIDLLNEFVLHGYLLIQDSIAQFGITVITSLTGPLITWRAGTIDLKID</sequence>